<dbReference type="PANTHER" id="PTHR30537">
    <property type="entry name" value="HTH-TYPE TRANSCRIPTIONAL REGULATOR"/>
    <property type="match status" value="1"/>
</dbReference>
<dbReference type="InterPro" id="IPR036390">
    <property type="entry name" value="WH_DNA-bd_sf"/>
</dbReference>
<name>A0ABW7P012_9GAMM</name>
<dbReference type="Pfam" id="PF03466">
    <property type="entry name" value="LysR_substrate"/>
    <property type="match status" value="1"/>
</dbReference>
<dbReference type="EMBL" id="JBGFTR010000006">
    <property type="protein sequence ID" value="MFH7564802.1"/>
    <property type="molecule type" value="Genomic_DNA"/>
</dbReference>
<dbReference type="InterPro" id="IPR058163">
    <property type="entry name" value="LysR-type_TF_proteobact-type"/>
</dbReference>
<evidence type="ECO:0000259" key="5">
    <source>
        <dbReference type="PROSITE" id="PS50931"/>
    </source>
</evidence>
<dbReference type="Gene3D" id="3.40.190.290">
    <property type="match status" value="1"/>
</dbReference>
<dbReference type="RefSeq" id="WP_395545111.1">
    <property type="nucleotide sequence ID" value="NZ_CP166302.1"/>
</dbReference>
<evidence type="ECO:0000313" key="7">
    <source>
        <dbReference type="Proteomes" id="UP001610706"/>
    </source>
</evidence>
<dbReference type="InterPro" id="IPR005119">
    <property type="entry name" value="LysR_subst-bd"/>
</dbReference>
<sequence>MQDLFELEGVVTVVACGSLTEAARRLGVPKSTLSRRLSQLESRLGQPLLHRRGNRLQATEAGVLFERYSRQILHLAEQGRQAMDDLKEEISGELVIKVHSSCIRGWFPGVLQQFMADYPGVSISLYSETRAPPAKAGQNEIWLWVGDDPQCGLRHEVLGHWPRRLYMSPDYAQRHGVLRHPQKLPEHVWIDRLSERHHALLLRHEHEGEYIFQPLPSRLKADDYILQLDAIANGQGIGVLPEYYAEAYLKAHPGRLQLCLPEWRLPPLPVGLLYSFGRQPKKQAALLSYLRQSVPAEWTMLPAREG</sequence>
<dbReference type="Proteomes" id="UP001610706">
    <property type="component" value="Unassembled WGS sequence"/>
</dbReference>
<evidence type="ECO:0000256" key="4">
    <source>
        <dbReference type="ARBA" id="ARBA00023163"/>
    </source>
</evidence>
<evidence type="ECO:0000256" key="3">
    <source>
        <dbReference type="ARBA" id="ARBA00023125"/>
    </source>
</evidence>
<keyword evidence="7" id="KW-1185">Reference proteome</keyword>
<proteinExistence type="inferred from homology"/>
<evidence type="ECO:0000256" key="1">
    <source>
        <dbReference type="ARBA" id="ARBA00009437"/>
    </source>
</evidence>
<keyword evidence="2" id="KW-0805">Transcription regulation</keyword>
<protein>
    <submittedName>
        <fullName evidence="6">LysR family transcriptional regulator</fullName>
    </submittedName>
</protein>
<dbReference type="Pfam" id="PF00126">
    <property type="entry name" value="HTH_1"/>
    <property type="match status" value="1"/>
</dbReference>
<dbReference type="InterPro" id="IPR036388">
    <property type="entry name" value="WH-like_DNA-bd_sf"/>
</dbReference>
<dbReference type="InterPro" id="IPR000847">
    <property type="entry name" value="LysR_HTH_N"/>
</dbReference>
<keyword evidence="3" id="KW-0238">DNA-binding</keyword>
<dbReference type="PROSITE" id="PS50931">
    <property type="entry name" value="HTH_LYSR"/>
    <property type="match status" value="1"/>
</dbReference>
<dbReference type="Gene3D" id="1.10.10.10">
    <property type="entry name" value="Winged helix-like DNA-binding domain superfamily/Winged helix DNA-binding domain"/>
    <property type="match status" value="1"/>
</dbReference>
<evidence type="ECO:0000313" key="6">
    <source>
        <dbReference type="EMBL" id="MFH7564802.1"/>
    </source>
</evidence>
<keyword evidence="4" id="KW-0804">Transcription</keyword>
<dbReference type="PANTHER" id="PTHR30537:SF66">
    <property type="entry name" value="IRON-REGULATED VIRULENCE REGULATORY PROTEIN IRGB"/>
    <property type="match status" value="1"/>
</dbReference>
<comment type="similarity">
    <text evidence="1">Belongs to the LysR transcriptional regulatory family.</text>
</comment>
<comment type="caution">
    <text evidence="6">The sequence shown here is derived from an EMBL/GenBank/DDBJ whole genome shotgun (WGS) entry which is preliminary data.</text>
</comment>
<reference evidence="6 7" key="1">
    <citation type="submission" date="2024-08" db="EMBL/GenBank/DDBJ databases">
        <title>Oceanimonas smirnovii Genome sequencing and assembly.</title>
        <authorList>
            <person name="Tang B."/>
        </authorList>
    </citation>
    <scope>NUCLEOTIDE SEQUENCE [LARGE SCALE GENOMIC DNA]</scope>
    <source>
        <strain evidence="6 7">OS2020-119</strain>
    </source>
</reference>
<dbReference type="SUPFAM" id="SSF46785">
    <property type="entry name" value="Winged helix' DNA-binding domain"/>
    <property type="match status" value="1"/>
</dbReference>
<dbReference type="SUPFAM" id="SSF53850">
    <property type="entry name" value="Periplasmic binding protein-like II"/>
    <property type="match status" value="1"/>
</dbReference>
<gene>
    <name evidence="6" type="ORF">AB9R89_05615</name>
</gene>
<evidence type="ECO:0000256" key="2">
    <source>
        <dbReference type="ARBA" id="ARBA00023015"/>
    </source>
</evidence>
<feature type="domain" description="HTH lysR-type" evidence="5">
    <location>
        <begin position="11"/>
        <end position="59"/>
    </location>
</feature>
<organism evidence="6 7">
    <name type="scientific">Oceanimonas smirnovii</name>
    <dbReference type="NCBI Taxonomy" id="264574"/>
    <lineage>
        <taxon>Bacteria</taxon>
        <taxon>Pseudomonadati</taxon>
        <taxon>Pseudomonadota</taxon>
        <taxon>Gammaproteobacteria</taxon>
        <taxon>Aeromonadales</taxon>
        <taxon>Aeromonadaceae</taxon>
        <taxon>Oceanimonas</taxon>
    </lineage>
</organism>
<accession>A0ABW7P012</accession>